<protein>
    <recommendedName>
        <fullName evidence="3">RHS repeat-associated core domain-containing protein</fullName>
    </recommendedName>
</protein>
<accession>A0ABW1X3E9</accession>
<evidence type="ECO:0000313" key="2">
    <source>
        <dbReference type="Proteomes" id="UP001596266"/>
    </source>
</evidence>
<organism evidence="1 2">
    <name type="scientific">Luteococcus sanguinis</name>
    <dbReference type="NCBI Taxonomy" id="174038"/>
    <lineage>
        <taxon>Bacteria</taxon>
        <taxon>Bacillati</taxon>
        <taxon>Actinomycetota</taxon>
        <taxon>Actinomycetes</taxon>
        <taxon>Propionibacteriales</taxon>
        <taxon>Propionibacteriaceae</taxon>
        <taxon>Luteococcus</taxon>
    </lineage>
</organism>
<evidence type="ECO:0000313" key="1">
    <source>
        <dbReference type="EMBL" id="MFC6398010.1"/>
    </source>
</evidence>
<dbReference type="EMBL" id="JBHSUA010000025">
    <property type="protein sequence ID" value="MFC6398010.1"/>
    <property type="molecule type" value="Genomic_DNA"/>
</dbReference>
<name>A0ABW1X3E9_9ACTN</name>
<sequence length="91" mass="9870">MNLYTKNGRPLQLSGDQLFAQSGAYLGRLRNERVYDPSGRYAGTLVGNRIVYRATDSATISSPSIATPRIPTARINAIPSAMLGDEPPFVD</sequence>
<dbReference type="Proteomes" id="UP001596266">
    <property type="component" value="Unassembled WGS sequence"/>
</dbReference>
<keyword evidence="2" id="KW-1185">Reference proteome</keyword>
<dbReference type="RefSeq" id="WP_343886833.1">
    <property type="nucleotide sequence ID" value="NZ_BAAAKI010000024.1"/>
</dbReference>
<gene>
    <name evidence="1" type="ORF">ACFP57_13595</name>
</gene>
<reference evidence="2" key="1">
    <citation type="journal article" date="2019" name="Int. J. Syst. Evol. Microbiol.">
        <title>The Global Catalogue of Microorganisms (GCM) 10K type strain sequencing project: providing services to taxonomists for standard genome sequencing and annotation.</title>
        <authorList>
            <consortium name="The Broad Institute Genomics Platform"/>
            <consortium name="The Broad Institute Genome Sequencing Center for Infectious Disease"/>
            <person name="Wu L."/>
            <person name="Ma J."/>
        </authorList>
    </citation>
    <scope>NUCLEOTIDE SEQUENCE [LARGE SCALE GENOMIC DNA]</scope>
    <source>
        <strain evidence="2">CGMCC 1.15277</strain>
    </source>
</reference>
<comment type="caution">
    <text evidence="1">The sequence shown here is derived from an EMBL/GenBank/DDBJ whole genome shotgun (WGS) entry which is preliminary data.</text>
</comment>
<evidence type="ECO:0008006" key="3">
    <source>
        <dbReference type="Google" id="ProtNLM"/>
    </source>
</evidence>
<proteinExistence type="predicted"/>